<feature type="compositionally biased region" description="Polar residues" evidence="1">
    <location>
        <begin position="220"/>
        <end position="231"/>
    </location>
</feature>
<evidence type="ECO:0000256" key="1">
    <source>
        <dbReference type="SAM" id="MobiDB-lite"/>
    </source>
</evidence>
<protein>
    <submittedName>
        <fullName evidence="2">Uncharacterized protein</fullName>
    </submittedName>
</protein>
<reference evidence="2 3" key="1">
    <citation type="journal article" date="2019" name="Nat. Ecol. Evol.">
        <title>Megaphylogeny resolves global patterns of mushroom evolution.</title>
        <authorList>
            <person name="Varga T."/>
            <person name="Krizsan K."/>
            <person name="Foldi C."/>
            <person name="Dima B."/>
            <person name="Sanchez-Garcia M."/>
            <person name="Sanchez-Ramirez S."/>
            <person name="Szollosi G.J."/>
            <person name="Szarkandi J.G."/>
            <person name="Papp V."/>
            <person name="Albert L."/>
            <person name="Andreopoulos W."/>
            <person name="Angelini C."/>
            <person name="Antonin V."/>
            <person name="Barry K.W."/>
            <person name="Bougher N.L."/>
            <person name="Buchanan P."/>
            <person name="Buyck B."/>
            <person name="Bense V."/>
            <person name="Catcheside P."/>
            <person name="Chovatia M."/>
            <person name="Cooper J."/>
            <person name="Damon W."/>
            <person name="Desjardin D."/>
            <person name="Finy P."/>
            <person name="Geml J."/>
            <person name="Haridas S."/>
            <person name="Hughes K."/>
            <person name="Justo A."/>
            <person name="Karasinski D."/>
            <person name="Kautmanova I."/>
            <person name="Kiss B."/>
            <person name="Kocsube S."/>
            <person name="Kotiranta H."/>
            <person name="LaButti K.M."/>
            <person name="Lechner B.E."/>
            <person name="Liimatainen K."/>
            <person name="Lipzen A."/>
            <person name="Lukacs Z."/>
            <person name="Mihaltcheva S."/>
            <person name="Morgado L.N."/>
            <person name="Niskanen T."/>
            <person name="Noordeloos M.E."/>
            <person name="Ohm R.A."/>
            <person name="Ortiz-Santana B."/>
            <person name="Ovrebo C."/>
            <person name="Racz N."/>
            <person name="Riley R."/>
            <person name="Savchenko A."/>
            <person name="Shiryaev A."/>
            <person name="Soop K."/>
            <person name="Spirin V."/>
            <person name="Szebenyi C."/>
            <person name="Tomsovsky M."/>
            <person name="Tulloss R.E."/>
            <person name="Uehling J."/>
            <person name="Grigoriev I.V."/>
            <person name="Vagvolgyi C."/>
            <person name="Papp T."/>
            <person name="Martin F.M."/>
            <person name="Miettinen O."/>
            <person name="Hibbett D.S."/>
            <person name="Nagy L.G."/>
        </authorList>
    </citation>
    <scope>NUCLEOTIDE SEQUENCE [LARGE SCALE GENOMIC DNA]</scope>
    <source>
        <strain evidence="2 3">CBS 962.96</strain>
    </source>
</reference>
<feature type="region of interest" description="Disordered" evidence="1">
    <location>
        <begin position="1"/>
        <end position="21"/>
    </location>
</feature>
<proteinExistence type="predicted"/>
<dbReference type="OrthoDB" id="3437960at2759"/>
<organism evidence="2 3">
    <name type="scientific">Dendrothele bispora (strain CBS 962.96)</name>
    <dbReference type="NCBI Taxonomy" id="1314807"/>
    <lineage>
        <taxon>Eukaryota</taxon>
        <taxon>Fungi</taxon>
        <taxon>Dikarya</taxon>
        <taxon>Basidiomycota</taxon>
        <taxon>Agaricomycotina</taxon>
        <taxon>Agaricomycetes</taxon>
        <taxon>Agaricomycetidae</taxon>
        <taxon>Agaricales</taxon>
        <taxon>Agaricales incertae sedis</taxon>
        <taxon>Dendrothele</taxon>
    </lineage>
</organism>
<dbReference type="AlphaFoldDB" id="A0A4S8MBU7"/>
<evidence type="ECO:0000313" key="2">
    <source>
        <dbReference type="EMBL" id="THU99909.1"/>
    </source>
</evidence>
<name>A0A4S8MBU7_DENBC</name>
<gene>
    <name evidence="2" type="ORF">K435DRAFT_855162</name>
</gene>
<sequence>MSDRSSQRHSTPSHWDLPNPETEIVDPVLGWNMSKPDEWYRYEVGGPLPVNLPNPEAEIVDPVLGWNLSKADGWYPYKVGGPPSLKTGSISEPAYQLPPSQENLFSYGNQSSPELMPTPSWVPYMSAATDEVLQPPSLPAFGKTASVIQGHSQDKEPSAVPVQLPYEAYNHLDASMLIHRVSGYARQPPIQRFPTRTPLHEAAKFAVAEELFGDINPLDSSESNSQITTPSKHAKPTCVARPGTIKAARNRRNNPLERGKHVCFECGQDFTAKHNLESKLSYSNTD</sequence>
<dbReference type="Proteomes" id="UP000297245">
    <property type="component" value="Unassembled WGS sequence"/>
</dbReference>
<dbReference type="EMBL" id="ML179111">
    <property type="protein sequence ID" value="THU99909.1"/>
    <property type="molecule type" value="Genomic_DNA"/>
</dbReference>
<evidence type="ECO:0000313" key="3">
    <source>
        <dbReference type="Proteomes" id="UP000297245"/>
    </source>
</evidence>
<feature type="region of interest" description="Disordered" evidence="1">
    <location>
        <begin position="220"/>
        <end position="258"/>
    </location>
</feature>
<keyword evidence="3" id="KW-1185">Reference proteome</keyword>
<accession>A0A4S8MBU7</accession>